<reference evidence="11" key="1">
    <citation type="submission" date="2017-02" db="UniProtKB">
        <authorList>
            <consortium name="WormBaseParasite"/>
        </authorList>
    </citation>
    <scope>IDENTIFICATION</scope>
</reference>
<dbReference type="PROSITE" id="PS00027">
    <property type="entry name" value="HOMEOBOX_1"/>
    <property type="match status" value="1"/>
</dbReference>
<dbReference type="OrthoDB" id="6159439at2759"/>
<evidence type="ECO:0000256" key="1">
    <source>
        <dbReference type="ARBA" id="ARBA00004123"/>
    </source>
</evidence>
<dbReference type="PANTHER" id="PTHR24329">
    <property type="entry name" value="HOMEOBOX PROTEIN ARISTALESS"/>
    <property type="match status" value="1"/>
</dbReference>
<evidence type="ECO:0000313" key="10">
    <source>
        <dbReference type="Proteomes" id="UP000274756"/>
    </source>
</evidence>
<dbReference type="Pfam" id="PF00046">
    <property type="entry name" value="Homeodomain"/>
    <property type="match status" value="1"/>
</dbReference>
<dbReference type="Gene3D" id="1.10.10.60">
    <property type="entry name" value="Homeodomain-like"/>
    <property type="match status" value="1"/>
</dbReference>
<dbReference type="GO" id="GO:0000977">
    <property type="term" value="F:RNA polymerase II transcription regulatory region sequence-specific DNA binding"/>
    <property type="evidence" value="ECO:0007669"/>
    <property type="project" value="TreeGrafter"/>
</dbReference>
<comment type="subcellular location">
    <subcellularLocation>
        <location evidence="1 5 6">Nucleus</location>
    </subcellularLocation>
</comment>
<feature type="domain" description="Homeobox" evidence="7">
    <location>
        <begin position="22"/>
        <end position="82"/>
    </location>
</feature>
<evidence type="ECO:0000313" key="8">
    <source>
        <dbReference type="EMBL" id="VDN55823.1"/>
    </source>
</evidence>
<dbReference type="InterPro" id="IPR009057">
    <property type="entry name" value="Homeodomain-like_sf"/>
</dbReference>
<protein>
    <submittedName>
        <fullName evidence="11">Homeobox domain-containing protein</fullName>
    </submittedName>
</protein>
<reference evidence="8 10" key="2">
    <citation type="submission" date="2018-11" db="EMBL/GenBank/DDBJ databases">
        <authorList>
            <consortium name="Pathogen Informatics"/>
        </authorList>
    </citation>
    <scope>NUCLEOTIDE SEQUENCE [LARGE SCALE GENOMIC DNA]</scope>
</reference>
<dbReference type="PROSITE" id="PS50071">
    <property type="entry name" value="HOMEOBOX_2"/>
    <property type="match status" value="1"/>
</dbReference>
<evidence type="ECO:0000256" key="5">
    <source>
        <dbReference type="PROSITE-ProRule" id="PRU00108"/>
    </source>
</evidence>
<keyword evidence="3 5" id="KW-0371">Homeobox</keyword>
<dbReference type="SMART" id="SM00389">
    <property type="entry name" value="HOX"/>
    <property type="match status" value="1"/>
</dbReference>
<proteinExistence type="predicted"/>
<dbReference type="GO" id="GO:0000981">
    <property type="term" value="F:DNA-binding transcription factor activity, RNA polymerase II-specific"/>
    <property type="evidence" value="ECO:0007669"/>
    <property type="project" value="InterPro"/>
</dbReference>
<keyword evidence="10" id="KW-1185">Reference proteome</keyword>
<gene>
    <name evidence="8" type="ORF">DME_LOCUS5796</name>
</gene>
<keyword evidence="4 5" id="KW-0539">Nucleus</keyword>
<dbReference type="WBParaSite" id="DME_0000143601-mRNA-1">
    <property type="protein sequence ID" value="DME_0000143601-mRNA-1"/>
    <property type="gene ID" value="DME_0000143601"/>
</dbReference>
<dbReference type="STRING" id="318479.A0A0N4U3W5"/>
<dbReference type="InterPro" id="IPR001356">
    <property type="entry name" value="HD"/>
</dbReference>
<dbReference type="InterPro" id="IPR017970">
    <property type="entry name" value="Homeobox_CS"/>
</dbReference>
<dbReference type="InterPro" id="IPR050649">
    <property type="entry name" value="Paired_Homeobox_TFs"/>
</dbReference>
<evidence type="ECO:0000313" key="9">
    <source>
        <dbReference type="Proteomes" id="UP000038040"/>
    </source>
</evidence>
<dbReference type="AlphaFoldDB" id="A0A0N4U3W5"/>
<evidence type="ECO:0000256" key="6">
    <source>
        <dbReference type="RuleBase" id="RU000682"/>
    </source>
</evidence>
<organism evidence="9 11">
    <name type="scientific">Dracunculus medinensis</name>
    <name type="common">Guinea worm</name>
    <dbReference type="NCBI Taxonomy" id="318479"/>
    <lineage>
        <taxon>Eukaryota</taxon>
        <taxon>Metazoa</taxon>
        <taxon>Ecdysozoa</taxon>
        <taxon>Nematoda</taxon>
        <taxon>Chromadorea</taxon>
        <taxon>Rhabditida</taxon>
        <taxon>Spirurina</taxon>
        <taxon>Dracunculoidea</taxon>
        <taxon>Dracunculidae</taxon>
        <taxon>Dracunculus</taxon>
    </lineage>
</organism>
<evidence type="ECO:0000256" key="2">
    <source>
        <dbReference type="ARBA" id="ARBA00023125"/>
    </source>
</evidence>
<dbReference type="SUPFAM" id="SSF46689">
    <property type="entry name" value="Homeodomain-like"/>
    <property type="match status" value="1"/>
</dbReference>
<evidence type="ECO:0000313" key="11">
    <source>
        <dbReference type="WBParaSite" id="DME_0000143601-mRNA-1"/>
    </source>
</evidence>
<keyword evidence="2 5" id="KW-0238">DNA-binding</keyword>
<evidence type="ECO:0000256" key="3">
    <source>
        <dbReference type="ARBA" id="ARBA00023155"/>
    </source>
</evidence>
<evidence type="ECO:0000256" key="4">
    <source>
        <dbReference type="ARBA" id="ARBA00023242"/>
    </source>
</evidence>
<feature type="DNA-binding region" description="Homeobox" evidence="5">
    <location>
        <begin position="24"/>
        <end position="83"/>
    </location>
</feature>
<dbReference type="CDD" id="cd00086">
    <property type="entry name" value="homeodomain"/>
    <property type="match status" value="1"/>
</dbReference>
<evidence type="ECO:0000259" key="7">
    <source>
        <dbReference type="PROSITE" id="PS50071"/>
    </source>
</evidence>
<name>A0A0N4U3W5_DRAME</name>
<dbReference type="EMBL" id="UYYG01001153">
    <property type="protein sequence ID" value="VDN55823.1"/>
    <property type="molecule type" value="Genomic_DNA"/>
</dbReference>
<sequence>MICPNNIDYNRKLDKESDTKRRNNRKFRTNFTESQSLILEECFQQSHYPDISSKKRLAMLLRIPEDRITVWFQNRRAKWRRKELNEKQKKYCEESMKNIASQGCNASMIIELEIKWNDSLFCLDEDDDHVGIAELAETVAIK</sequence>
<dbReference type="Proteomes" id="UP000038040">
    <property type="component" value="Unplaced"/>
</dbReference>
<dbReference type="PANTHER" id="PTHR24329:SF543">
    <property type="entry name" value="FI01017P-RELATED"/>
    <property type="match status" value="1"/>
</dbReference>
<dbReference type="Proteomes" id="UP000274756">
    <property type="component" value="Unassembled WGS sequence"/>
</dbReference>
<accession>A0A0N4U3W5</accession>
<dbReference type="GO" id="GO:0005634">
    <property type="term" value="C:nucleus"/>
    <property type="evidence" value="ECO:0007669"/>
    <property type="project" value="UniProtKB-SubCell"/>
</dbReference>